<dbReference type="SUPFAM" id="SSF54373">
    <property type="entry name" value="FAD-linked reductases, C-terminal domain"/>
    <property type="match status" value="1"/>
</dbReference>
<dbReference type="PANTHER" id="PTHR13789">
    <property type="entry name" value="MONOOXYGENASE"/>
    <property type="match status" value="1"/>
</dbReference>
<dbReference type="InterPro" id="IPR001663">
    <property type="entry name" value="Rng_hydr_dOase-A"/>
</dbReference>
<evidence type="ECO:0000313" key="18">
    <source>
        <dbReference type="EMBL" id="KAE8422225.1"/>
    </source>
</evidence>
<keyword evidence="7" id="KW-0285">Flavoprotein</keyword>
<evidence type="ECO:0000256" key="1">
    <source>
        <dbReference type="ARBA" id="ARBA00002149"/>
    </source>
</evidence>
<dbReference type="EMBL" id="ML735695">
    <property type="protein sequence ID" value="KAE8422225.1"/>
    <property type="molecule type" value="Genomic_DNA"/>
</dbReference>
<evidence type="ECO:0000256" key="4">
    <source>
        <dbReference type="ARBA" id="ARBA00010848"/>
    </source>
</evidence>
<protein>
    <recommendedName>
        <fullName evidence="6">Choline monooxygenase, chloroplastic</fullName>
        <ecNumber evidence="5">1.14.15.7</ecNumber>
    </recommendedName>
</protein>
<dbReference type="Proteomes" id="UP000325395">
    <property type="component" value="Unassembled WGS sequence"/>
</dbReference>
<dbReference type="Gene3D" id="2.102.10.10">
    <property type="entry name" value="Rieske [2Fe-2S] iron-sulphur domain"/>
    <property type="match status" value="1"/>
</dbReference>
<evidence type="ECO:0000256" key="7">
    <source>
        <dbReference type="ARBA" id="ARBA00022630"/>
    </source>
</evidence>
<evidence type="ECO:0000256" key="15">
    <source>
        <dbReference type="ARBA" id="ARBA00049097"/>
    </source>
</evidence>
<dbReference type="PANTHER" id="PTHR13789:SF242">
    <property type="entry name" value="FAD-BINDING DOMAIN-CONTAINING PROTEIN"/>
    <property type="match status" value="1"/>
</dbReference>
<evidence type="ECO:0000313" key="19">
    <source>
        <dbReference type="Proteomes" id="UP000325395"/>
    </source>
</evidence>
<keyword evidence="19" id="KW-1185">Reference proteome</keyword>
<feature type="transmembrane region" description="Helical" evidence="16">
    <location>
        <begin position="21"/>
        <end position="41"/>
    </location>
</feature>
<keyword evidence="11" id="KW-0560">Oxidoreductase</keyword>
<keyword evidence="16" id="KW-0812">Transmembrane</keyword>
<feature type="domain" description="Rieske" evidence="17">
    <location>
        <begin position="451"/>
        <end position="538"/>
    </location>
</feature>
<evidence type="ECO:0000256" key="10">
    <source>
        <dbReference type="ARBA" id="ARBA00022827"/>
    </source>
</evidence>
<evidence type="ECO:0000256" key="12">
    <source>
        <dbReference type="ARBA" id="ARBA00023004"/>
    </source>
</evidence>
<dbReference type="Gene3D" id="3.50.50.60">
    <property type="entry name" value="FAD/NAD(P)-binding domain"/>
    <property type="match status" value="1"/>
</dbReference>
<sequence>MAPRVHIKQQQTRSKSCRLDILIVGAGLAGLGSAISCALAGHSVHILEAAQEIKEVGAGIQVLPNSSRVLQHWGLEKALTQHMTVPSVCNFIGWKGNKISHLDFHESESNYPGTWYRDFHRADLQRCLVDRALELGVRMTCNARIGTVHVSDDGATSTVVAADGRQWEGDLVIGADGVFGRLTEELLGRSDPPVKTGDLAYRLLLSTEEMRKDPELAPFVNNPQVNYWLGPDAHAVNYVLRGGDLFNMVLLVPDDIPEDSLASTIEGNVEEMCALFEGWDPRIQKLLKLCQSVQKWRLCIRFGEFDWSHPSGSWMMLGDAVHATLPYLASGAGMAFEDGAVLGECLSRLPDRYNLEKTSPEFLKAKRHALSVFQRCRKERTKMVVERGNIQQYLYHLHDGPEQEERDRKMQMTPTPEGEALAWRDPGLAPKLLGYDHIADLERRAIFSKRWILLTHSSRFNQQGDFLSFTVANFSFFLIRDRDGTINGFHNICRHRAFPVVQTRSGSTSILSCKYHGWSYGLKGNLAKAPRFETVPEFDKSQHGLLPVHVHIDKAGFVWVNLQAGSPDVQWEDDFRRIDEQPRMQDFDFAGEYTFDHYWEMDLDANWKGVIENYNECYHCATSHPLISGVSDLPRYRVEPTAGYMEHHIFNKEQIDAQFKRAITYFFPTTSVTVTDKFFYIQRMIPVSATKSKIENEVYRHRAATDKEFDDINAFYRQVLDEDKELCVGAQGNLGAGVFVNGELHPDKEKGPLHFQRNVKEMLMEHRKKEEQQGGREIWPALPKLPEHMTEKLADEERFCSQLEAATCLNRPELTW</sequence>
<dbReference type="InterPro" id="IPR036922">
    <property type="entry name" value="Rieske_2Fe-2S_sf"/>
</dbReference>
<dbReference type="InterPro" id="IPR002938">
    <property type="entry name" value="FAD-bd"/>
</dbReference>
<evidence type="ECO:0000259" key="17">
    <source>
        <dbReference type="PROSITE" id="PS51296"/>
    </source>
</evidence>
<comment type="catalytic activity">
    <reaction evidence="15">
        <text>choline + 2 reduced [2Fe-2S]-[ferredoxin] + O2 + 2 H(+) = betaine aldehyde hydrate + 2 oxidized [2Fe-2S]-[ferredoxin] + H2O</text>
        <dbReference type="Rhea" id="RHEA:17769"/>
        <dbReference type="Rhea" id="RHEA-COMP:10000"/>
        <dbReference type="Rhea" id="RHEA-COMP:10001"/>
        <dbReference type="ChEBI" id="CHEBI:15354"/>
        <dbReference type="ChEBI" id="CHEBI:15377"/>
        <dbReference type="ChEBI" id="CHEBI:15378"/>
        <dbReference type="ChEBI" id="CHEBI:15379"/>
        <dbReference type="ChEBI" id="CHEBI:15870"/>
        <dbReference type="ChEBI" id="CHEBI:33737"/>
        <dbReference type="ChEBI" id="CHEBI:33738"/>
        <dbReference type="EC" id="1.14.15.7"/>
    </reaction>
</comment>
<evidence type="ECO:0000256" key="13">
    <source>
        <dbReference type="ARBA" id="ARBA00023014"/>
    </source>
</evidence>
<dbReference type="PRINTS" id="PR00090">
    <property type="entry name" value="RNGDIOXGNASE"/>
</dbReference>
<dbReference type="SUPFAM" id="SSF51905">
    <property type="entry name" value="FAD/NAD(P)-binding domain"/>
    <property type="match status" value="1"/>
</dbReference>
<keyword evidence="16" id="KW-0472">Membrane</keyword>
<gene>
    <name evidence="18" type="ORF">BDV36DRAFT_311349</name>
</gene>
<evidence type="ECO:0000256" key="3">
    <source>
        <dbReference type="ARBA" id="ARBA00007992"/>
    </source>
</evidence>
<name>A0ABQ6WYX0_9EURO</name>
<keyword evidence="16" id="KW-1133">Transmembrane helix</keyword>
<dbReference type="Pfam" id="PF00848">
    <property type="entry name" value="Ring_hydroxyl_A"/>
    <property type="match status" value="1"/>
</dbReference>
<reference evidence="18 19" key="1">
    <citation type="submission" date="2019-04" db="EMBL/GenBank/DDBJ databases">
        <authorList>
            <consortium name="DOE Joint Genome Institute"/>
            <person name="Mondo S."/>
            <person name="Kjaerbolling I."/>
            <person name="Vesth T."/>
            <person name="Frisvad J.C."/>
            <person name="Nybo J.L."/>
            <person name="Theobald S."/>
            <person name="Kildgaard S."/>
            <person name="Isbrandt T."/>
            <person name="Kuo A."/>
            <person name="Sato A."/>
            <person name="Lyhne E.K."/>
            <person name="Kogle M.E."/>
            <person name="Wiebenga A."/>
            <person name="Kun R.S."/>
            <person name="Lubbers R.J."/>
            <person name="Makela M.R."/>
            <person name="Barry K."/>
            <person name="Chovatia M."/>
            <person name="Clum A."/>
            <person name="Daum C."/>
            <person name="Haridas S."/>
            <person name="He G."/>
            <person name="LaButti K."/>
            <person name="Lipzen A."/>
            <person name="Riley R."/>
            <person name="Salamov A."/>
            <person name="Simmons B.A."/>
            <person name="Magnuson J.K."/>
            <person name="Henrissat B."/>
            <person name="Mortensen U.H."/>
            <person name="Larsen T.O."/>
            <person name="Devries R.P."/>
            <person name="Grigoriev I.V."/>
            <person name="Machida M."/>
            <person name="Baker S.E."/>
            <person name="Andersen M.R."/>
            <person name="Cantor M.N."/>
            <person name="Hua S.X."/>
        </authorList>
    </citation>
    <scope>NUCLEOTIDE SEQUENCE [LARGE SCALE GENOMIC DNA]</scope>
    <source>
        <strain evidence="18 19">CBS 117616</strain>
    </source>
</reference>
<keyword evidence="12" id="KW-0408">Iron</keyword>
<evidence type="ECO:0000256" key="2">
    <source>
        <dbReference type="ARBA" id="ARBA00004866"/>
    </source>
</evidence>
<keyword evidence="10" id="KW-0274">FAD</keyword>
<evidence type="ECO:0000256" key="11">
    <source>
        <dbReference type="ARBA" id="ARBA00023002"/>
    </source>
</evidence>
<keyword evidence="14" id="KW-0503">Monooxygenase</keyword>
<keyword evidence="9" id="KW-0479">Metal-binding</keyword>
<dbReference type="SUPFAM" id="SSF55961">
    <property type="entry name" value="Bet v1-like"/>
    <property type="match status" value="1"/>
</dbReference>
<dbReference type="Pfam" id="PF01494">
    <property type="entry name" value="FAD_binding_3"/>
    <property type="match status" value="1"/>
</dbReference>
<comment type="function">
    <text evidence="1">Catalyzes the first step of the osmoprotectant glycine betaine synthesis.</text>
</comment>
<evidence type="ECO:0000256" key="5">
    <source>
        <dbReference type="ARBA" id="ARBA00012763"/>
    </source>
</evidence>
<accession>A0ABQ6WYX0</accession>
<keyword evidence="13" id="KW-0411">Iron-sulfur</keyword>
<dbReference type="EC" id="1.14.15.7" evidence="5"/>
<dbReference type="Pfam" id="PF00355">
    <property type="entry name" value="Rieske"/>
    <property type="match status" value="1"/>
</dbReference>
<dbReference type="SUPFAM" id="SSF50022">
    <property type="entry name" value="ISP domain"/>
    <property type="match status" value="1"/>
</dbReference>
<evidence type="ECO:0000256" key="14">
    <source>
        <dbReference type="ARBA" id="ARBA00023033"/>
    </source>
</evidence>
<evidence type="ECO:0000256" key="6">
    <source>
        <dbReference type="ARBA" id="ARBA00014931"/>
    </source>
</evidence>
<evidence type="ECO:0000256" key="16">
    <source>
        <dbReference type="SAM" id="Phobius"/>
    </source>
</evidence>
<organism evidence="18 19">
    <name type="scientific">Aspergillus pseudocaelatus</name>
    <dbReference type="NCBI Taxonomy" id="1825620"/>
    <lineage>
        <taxon>Eukaryota</taxon>
        <taxon>Fungi</taxon>
        <taxon>Dikarya</taxon>
        <taxon>Ascomycota</taxon>
        <taxon>Pezizomycotina</taxon>
        <taxon>Eurotiomycetes</taxon>
        <taxon>Eurotiomycetidae</taxon>
        <taxon>Eurotiales</taxon>
        <taxon>Aspergillaceae</taxon>
        <taxon>Aspergillus</taxon>
        <taxon>Aspergillus subgen. Circumdati</taxon>
    </lineage>
</organism>
<dbReference type="PROSITE" id="PS51296">
    <property type="entry name" value="RIESKE"/>
    <property type="match status" value="1"/>
</dbReference>
<proteinExistence type="inferred from homology"/>
<dbReference type="InterPro" id="IPR036188">
    <property type="entry name" value="FAD/NAD-bd_sf"/>
</dbReference>
<comment type="similarity">
    <text evidence="3">Belongs to the paxM FAD-dependent monooxygenase family.</text>
</comment>
<comment type="pathway">
    <text evidence="2">Amine and polyamine biosynthesis; betaine biosynthesis via choline pathway; betaine aldehyde from choline (monooxygenase route): step 1/1.</text>
</comment>
<dbReference type="CDD" id="cd00680">
    <property type="entry name" value="RHO_alpha_C"/>
    <property type="match status" value="1"/>
</dbReference>
<dbReference type="CDD" id="cd03469">
    <property type="entry name" value="Rieske_RO_Alpha_N"/>
    <property type="match status" value="1"/>
</dbReference>
<evidence type="ECO:0000256" key="9">
    <source>
        <dbReference type="ARBA" id="ARBA00022723"/>
    </source>
</evidence>
<dbReference type="InterPro" id="IPR015879">
    <property type="entry name" value="Ring_hydroxy_dOase_asu_C_dom"/>
</dbReference>
<evidence type="ECO:0000256" key="8">
    <source>
        <dbReference type="ARBA" id="ARBA00022714"/>
    </source>
</evidence>
<comment type="similarity">
    <text evidence="4">Belongs to the choline monooxygenase family.</text>
</comment>
<dbReference type="InterPro" id="IPR017941">
    <property type="entry name" value="Rieske_2Fe-2S"/>
</dbReference>
<keyword evidence="8" id="KW-0001">2Fe-2S</keyword>
<dbReference type="Gene3D" id="3.90.380.10">
    <property type="entry name" value="Naphthalene 1,2-dioxygenase Alpha Subunit, Chain A, domain 1"/>
    <property type="match status" value="1"/>
</dbReference>
<dbReference type="InterPro" id="IPR050493">
    <property type="entry name" value="FAD-dep_Monooxygenase_BioMet"/>
</dbReference>